<dbReference type="PROSITE" id="PS50090">
    <property type="entry name" value="MYB_LIKE"/>
    <property type="match status" value="1"/>
</dbReference>
<accession>A0AAW2LC07</accession>
<proteinExistence type="predicted"/>
<sequence>MSSATTAVSAADAVTVADTVEKAPRRFPPPCWTQEETLALIEAYRERWYALRRGYLRTADWDAVAAAVTSRCPEASPAKTSAQCRHKMEKLRQRYRAEKQRALSFPYPAGRYFSSWFFFENMEAMENGTTPPTSAPKPENSDDGSRLKSFLDQNILKLKLKATNNDGSGADLGFDNGVKAKRFNSGTKMPSQYSPFLDMEVVDKEEEIMPEDEEDLVNYGRRKAMSATAQPPHKSKSKRPSKMFNNLDVSGAFHQTRGGLHQEMLPPGLRMKKLGKLDQIMDSDNNTNEEFWVKVSNNNQNSGPPSFRSKYWASLDPSANSRKRERDALEEIVASIKVLGEGFVKMEKAKMEMAREMEAMRMEMEMKRNEMLLESQKQIVDAFLKGLFELKKSKKVKTTDSASQDP</sequence>
<dbReference type="Gene3D" id="1.10.10.60">
    <property type="entry name" value="Homeodomain-like"/>
    <property type="match status" value="1"/>
</dbReference>
<dbReference type="FunFam" id="1.10.10.60:FF:000152">
    <property type="entry name" value="Trihelix transcription factor ASIL2"/>
    <property type="match status" value="1"/>
</dbReference>
<dbReference type="PANTHER" id="PTHR31307:SF43">
    <property type="entry name" value="TRIHELIX TRANSCRIPTION FACTOR ASIL2-LIKE"/>
    <property type="match status" value="1"/>
</dbReference>
<protein>
    <submittedName>
        <fullName evidence="3">Protein FIP2</fullName>
    </submittedName>
</protein>
<evidence type="ECO:0000256" key="1">
    <source>
        <dbReference type="SAM" id="MobiDB-lite"/>
    </source>
</evidence>
<reference evidence="3" key="1">
    <citation type="submission" date="2020-06" db="EMBL/GenBank/DDBJ databases">
        <authorList>
            <person name="Li T."/>
            <person name="Hu X."/>
            <person name="Zhang T."/>
            <person name="Song X."/>
            <person name="Zhang H."/>
            <person name="Dai N."/>
            <person name="Sheng W."/>
            <person name="Hou X."/>
            <person name="Wei L."/>
        </authorList>
    </citation>
    <scope>NUCLEOTIDE SEQUENCE</scope>
    <source>
        <strain evidence="3">G02</strain>
        <tissue evidence="3">Leaf</tissue>
    </source>
</reference>
<dbReference type="SMART" id="SM00595">
    <property type="entry name" value="MADF"/>
    <property type="match status" value="1"/>
</dbReference>
<gene>
    <name evidence="3" type="ORF">Sradi_5508500</name>
</gene>
<organism evidence="3">
    <name type="scientific">Sesamum radiatum</name>
    <name type="common">Black benniseed</name>
    <dbReference type="NCBI Taxonomy" id="300843"/>
    <lineage>
        <taxon>Eukaryota</taxon>
        <taxon>Viridiplantae</taxon>
        <taxon>Streptophyta</taxon>
        <taxon>Embryophyta</taxon>
        <taxon>Tracheophyta</taxon>
        <taxon>Spermatophyta</taxon>
        <taxon>Magnoliopsida</taxon>
        <taxon>eudicotyledons</taxon>
        <taxon>Gunneridae</taxon>
        <taxon>Pentapetalae</taxon>
        <taxon>asterids</taxon>
        <taxon>lamiids</taxon>
        <taxon>Lamiales</taxon>
        <taxon>Pedaliaceae</taxon>
        <taxon>Sesamum</taxon>
    </lineage>
</organism>
<evidence type="ECO:0000259" key="2">
    <source>
        <dbReference type="PROSITE" id="PS50090"/>
    </source>
</evidence>
<evidence type="ECO:0000313" key="3">
    <source>
        <dbReference type="EMBL" id="KAL0316303.1"/>
    </source>
</evidence>
<comment type="caution">
    <text evidence="3">The sequence shown here is derived from an EMBL/GenBank/DDBJ whole genome shotgun (WGS) entry which is preliminary data.</text>
</comment>
<dbReference type="AlphaFoldDB" id="A0AAW2LC07"/>
<dbReference type="Pfam" id="PF13837">
    <property type="entry name" value="Myb_DNA-bind_4"/>
    <property type="match status" value="1"/>
</dbReference>
<dbReference type="PANTHER" id="PTHR31307">
    <property type="entry name" value="TRIHELIX TRANSCRIPTION FACTOR ASIL2"/>
    <property type="match status" value="1"/>
</dbReference>
<feature type="region of interest" description="Disordered" evidence="1">
    <location>
        <begin position="127"/>
        <end position="146"/>
    </location>
</feature>
<reference evidence="3" key="2">
    <citation type="journal article" date="2024" name="Plant">
        <title>Genomic evolution and insights into agronomic trait innovations of Sesamum species.</title>
        <authorList>
            <person name="Miao H."/>
            <person name="Wang L."/>
            <person name="Qu L."/>
            <person name="Liu H."/>
            <person name="Sun Y."/>
            <person name="Le M."/>
            <person name="Wang Q."/>
            <person name="Wei S."/>
            <person name="Zheng Y."/>
            <person name="Lin W."/>
            <person name="Duan Y."/>
            <person name="Cao H."/>
            <person name="Xiong S."/>
            <person name="Wang X."/>
            <person name="Wei L."/>
            <person name="Li C."/>
            <person name="Ma Q."/>
            <person name="Ju M."/>
            <person name="Zhao R."/>
            <person name="Li G."/>
            <person name="Mu C."/>
            <person name="Tian Q."/>
            <person name="Mei H."/>
            <person name="Zhang T."/>
            <person name="Gao T."/>
            <person name="Zhang H."/>
        </authorList>
    </citation>
    <scope>NUCLEOTIDE SEQUENCE</scope>
    <source>
        <strain evidence="3">G02</strain>
    </source>
</reference>
<dbReference type="InterPro" id="IPR044822">
    <property type="entry name" value="Myb_DNA-bind_4"/>
</dbReference>
<dbReference type="EMBL" id="JACGWJ010000025">
    <property type="protein sequence ID" value="KAL0316303.1"/>
    <property type="molecule type" value="Genomic_DNA"/>
</dbReference>
<name>A0AAW2LC07_SESRA</name>
<dbReference type="InterPro" id="IPR044823">
    <property type="entry name" value="ASIL1/2-like"/>
</dbReference>
<feature type="region of interest" description="Disordered" evidence="1">
    <location>
        <begin position="223"/>
        <end position="242"/>
    </location>
</feature>
<dbReference type="InterPro" id="IPR001005">
    <property type="entry name" value="SANT/Myb"/>
</dbReference>
<feature type="domain" description="Myb-like" evidence="2">
    <location>
        <begin position="32"/>
        <end position="92"/>
    </location>
</feature>